<dbReference type="Proteomes" id="UP000070444">
    <property type="component" value="Unassembled WGS sequence"/>
</dbReference>
<name>A0A137P9T9_CONC2</name>
<keyword evidence="1" id="KW-0812">Transmembrane</keyword>
<dbReference type="STRING" id="796925.A0A137P9T9"/>
<evidence type="ECO:0000256" key="1">
    <source>
        <dbReference type="SAM" id="Phobius"/>
    </source>
</evidence>
<feature type="transmembrane region" description="Helical" evidence="1">
    <location>
        <begin position="33"/>
        <end position="55"/>
    </location>
</feature>
<dbReference type="GO" id="GO:0016740">
    <property type="term" value="F:transferase activity"/>
    <property type="evidence" value="ECO:0007669"/>
    <property type="project" value="UniProtKB-KW"/>
</dbReference>
<gene>
    <name evidence="3" type="ORF">CONCODRAFT_30259</name>
</gene>
<sequence length="216" mass="24386">IALNAGILLVLFPVSLFLGPVMSMCAKSFGGIIAGIAHAWAVLNLVICFMILWFMENWKFGVTLLGLTASMFLQRAIFSLLMFLFLTREFGHDGANVAWWTGKWVSAGLGWMAVTQPAREFVCKIVELSLFATDYIAAHLIWFMLAPLALIPFIDKWHSMMLFWLRPSKQIRPPIFSLRQRAQRRRASILYGILFVVTFVFFLAIIVGPLAIGNII</sequence>
<evidence type="ECO:0000313" key="4">
    <source>
        <dbReference type="Proteomes" id="UP000070444"/>
    </source>
</evidence>
<evidence type="ECO:0000256" key="2">
    <source>
        <dbReference type="SAM" id="SignalP"/>
    </source>
</evidence>
<organism evidence="3 4">
    <name type="scientific">Conidiobolus coronatus (strain ATCC 28846 / CBS 209.66 / NRRL 28638)</name>
    <name type="common">Delacroixia coronata</name>
    <dbReference type="NCBI Taxonomy" id="796925"/>
    <lineage>
        <taxon>Eukaryota</taxon>
        <taxon>Fungi</taxon>
        <taxon>Fungi incertae sedis</taxon>
        <taxon>Zoopagomycota</taxon>
        <taxon>Entomophthoromycotina</taxon>
        <taxon>Entomophthoromycetes</taxon>
        <taxon>Entomophthorales</taxon>
        <taxon>Ancylistaceae</taxon>
        <taxon>Conidiobolus</taxon>
    </lineage>
</organism>
<keyword evidence="1" id="KW-0472">Membrane</keyword>
<keyword evidence="3" id="KW-0808">Transferase</keyword>
<dbReference type="EMBL" id="KQ964468">
    <property type="protein sequence ID" value="KXN71724.1"/>
    <property type="molecule type" value="Genomic_DNA"/>
</dbReference>
<accession>A0A137P9T9</accession>
<evidence type="ECO:0000313" key="3">
    <source>
        <dbReference type="EMBL" id="KXN71724.1"/>
    </source>
</evidence>
<feature type="transmembrane region" description="Helical" evidence="1">
    <location>
        <begin position="136"/>
        <end position="154"/>
    </location>
</feature>
<dbReference type="AlphaFoldDB" id="A0A137P9T9"/>
<keyword evidence="2" id="KW-0732">Signal</keyword>
<feature type="non-terminal residue" evidence="3">
    <location>
        <position position="216"/>
    </location>
</feature>
<keyword evidence="4" id="KW-1185">Reference proteome</keyword>
<dbReference type="OrthoDB" id="1880850at2759"/>
<feature type="transmembrane region" description="Helical" evidence="1">
    <location>
        <begin position="189"/>
        <end position="212"/>
    </location>
</feature>
<reference evidence="3 4" key="1">
    <citation type="journal article" date="2015" name="Genome Biol. Evol.">
        <title>Phylogenomic analyses indicate that early fungi evolved digesting cell walls of algal ancestors of land plants.</title>
        <authorList>
            <person name="Chang Y."/>
            <person name="Wang S."/>
            <person name="Sekimoto S."/>
            <person name="Aerts A.L."/>
            <person name="Choi C."/>
            <person name="Clum A."/>
            <person name="LaButti K.M."/>
            <person name="Lindquist E.A."/>
            <person name="Yee Ngan C."/>
            <person name="Ohm R.A."/>
            <person name="Salamov A.A."/>
            <person name="Grigoriev I.V."/>
            <person name="Spatafora J.W."/>
            <person name="Berbee M.L."/>
        </authorList>
    </citation>
    <scope>NUCLEOTIDE SEQUENCE [LARGE SCALE GENOMIC DNA]</scope>
    <source>
        <strain evidence="3 4">NRRL 28638</strain>
    </source>
</reference>
<proteinExistence type="predicted"/>
<feature type="non-terminal residue" evidence="3">
    <location>
        <position position="1"/>
    </location>
</feature>
<dbReference type="OMA" id="ILWFMEN"/>
<feature type="chain" id="PRO_5007294589" evidence="2">
    <location>
        <begin position="24"/>
        <end position="216"/>
    </location>
</feature>
<feature type="transmembrane region" description="Helical" evidence="1">
    <location>
        <begin position="62"/>
        <end position="86"/>
    </location>
</feature>
<feature type="signal peptide" evidence="2">
    <location>
        <begin position="1"/>
        <end position="23"/>
    </location>
</feature>
<keyword evidence="1" id="KW-1133">Transmembrane helix</keyword>
<protein>
    <submittedName>
        <fullName evidence="3">Glycosyltransferase family 48 protein</fullName>
    </submittedName>
</protein>